<gene>
    <name evidence="1" type="ORF">SAMN05421736_11033</name>
</gene>
<evidence type="ECO:0000313" key="1">
    <source>
        <dbReference type="EMBL" id="SDZ33578.1"/>
    </source>
</evidence>
<organism evidence="1 2">
    <name type="scientific">Evansella caseinilytica</name>
    <dbReference type="NCBI Taxonomy" id="1503961"/>
    <lineage>
        <taxon>Bacteria</taxon>
        <taxon>Bacillati</taxon>
        <taxon>Bacillota</taxon>
        <taxon>Bacilli</taxon>
        <taxon>Bacillales</taxon>
        <taxon>Bacillaceae</taxon>
        <taxon>Evansella</taxon>
    </lineage>
</organism>
<dbReference type="PANTHER" id="PTHR42866">
    <property type="entry name" value="3-DEOXY-MANNO-OCTULOSONATE CYTIDYLYLTRANSFERASE"/>
    <property type="match status" value="1"/>
</dbReference>
<dbReference type="Gene3D" id="3.90.550.10">
    <property type="entry name" value="Spore Coat Polysaccharide Biosynthesis Protein SpsA, Chain A"/>
    <property type="match status" value="1"/>
</dbReference>
<dbReference type="STRING" id="1503961.SAMN05421736_11033"/>
<dbReference type="EMBL" id="FNPI01000010">
    <property type="protein sequence ID" value="SDZ33578.1"/>
    <property type="molecule type" value="Genomic_DNA"/>
</dbReference>
<dbReference type="CDD" id="cd02518">
    <property type="entry name" value="GT2_SpsF"/>
    <property type="match status" value="1"/>
</dbReference>
<reference evidence="2" key="1">
    <citation type="submission" date="2016-10" db="EMBL/GenBank/DDBJ databases">
        <authorList>
            <person name="Varghese N."/>
            <person name="Submissions S."/>
        </authorList>
    </citation>
    <scope>NUCLEOTIDE SEQUENCE [LARGE SCALE GENOMIC DNA]</scope>
    <source>
        <strain evidence="2">SP</strain>
    </source>
</reference>
<dbReference type="InterPro" id="IPR029044">
    <property type="entry name" value="Nucleotide-diphossugar_trans"/>
</dbReference>
<accession>A0A1H3S7L2</accession>
<dbReference type="AlphaFoldDB" id="A0A1H3S7L2"/>
<keyword evidence="2" id="KW-1185">Reference proteome</keyword>
<evidence type="ECO:0000313" key="2">
    <source>
        <dbReference type="Proteomes" id="UP000198935"/>
    </source>
</evidence>
<dbReference type="InterPro" id="IPR003329">
    <property type="entry name" value="Cytidylyl_trans"/>
</dbReference>
<dbReference type="Pfam" id="PF02348">
    <property type="entry name" value="CTP_transf_3"/>
    <property type="match status" value="1"/>
</dbReference>
<dbReference type="PANTHER" id="PTHR42866:SF1">
    <property type="entry name" value="SPORE COAT POLYSACCHARIDE BIOSYNTHESIS PROTEIN SPSF"/>
    <property type="match status" value="1"/>
</dbReference>
<protein>
    <submittedName>
        <fullName evidence="1">Spore coat polysaccharide biosynthesis protein SpsF</fullName>
    </submittedName>
</protein>
<sequence length="260" mass="29878">MLHCLSDDAKVQLAGDNVKKTAIIQARMGSSRLPGKILKQVDGKPLLAYQVERVRQAAAIDDIVIATTTHFADDEVVDFCKKHDLSYYRGDEDDVLSRYYEAASEYKADVVIRLTSDCPVIDPKVIDRTVGVFIHHDYDYVSNTLQRTYPRGMDTEVVSFSTLQKAYNAAVKPFEREHVTPYIYRNPLQFHLKNVAYSKDVGFHRWTVDTIEDFLLIKNIIQSLYPDNPDFTLEDILALLEKHRDWVEINAHIEQKKLGE</sequence>
<proteinExistence type="predicted"/>
<dbReference type="SUPFAM" id="SSF53448">
    <property type="entry name" value="Nucleotide-diphospho-sugar transferases"/>
    <property type="match status" value="1"/>
</dbReference>
<dbReference type="Proteomes" id="UP000198935">
    <property type="component" value="Unassembled WGS sequence"/>
</dbReference>
<dbReference type="GO" id="GO:0005829">
    <property type="term" value="C:cytosol"/>
    <property type="evidence" value="ECO:0007669"/>
    <property type="project" value="TreeGrafter"/>
</dbReference>
<name>A0A1H3S7L2_9BACI</name>